<accession>A0A5D4TEA1</accession>
<dbReference type="RefSeq" id="WP_148979281.1">
    <property type="nucleotide sequence ID" value="NZ_JBNILM010000004.1"/>
</dbReference>
<dbReference type="EMBL" id="VTET01000004">
    <property type="protein sequence ID" value="TYS72416.1"/>
    <property type="molecule type" value="Genomic_DNA"/>
</dbReference>
<evidence type="ECO:0000313" key="2">
    <source>
        <dbReference type="Proteomes" id="UP000324517"/>
    </source>
</evidence>
<reference evidence="1 2" key="1">
    <citation type="submission" date="2019-08" db="EMBL/GenBank/DDBJ databases">
        <title>Bacillus genomes from the desert of Cuatro Cienegas, Coahuila.</title>
        <authorList>
            <person name="Olmedo-Alvarez G."/>
        </authorList>
    </citation>
    <scope>NUCLEOTIDE SEQUENCE [LARGE SCALE GENOMIC DNA]</scope>
    <source>
        <strain evidence="1 2">CH98b_3T</strain>
    </source>
</reference>
<evidence type="ECO:0000313" key="1">
    <source>
        <dbReference type="EMBL" id="TYS72416.1"/>
    </source>
</evidence>
<proteinExistence type="predicted"/>
<protein>
    <submittedName>
        <fullName evidence="1">Uncharacterized protein</fullName>
    </submittedName>
</protein>
<name>A0A5D4TEA1_9BACI</name>
<organism evidence="1 2">
    <name type="scientific">Sutcliffiella horikoshii</name>
    <dbReference type="NCBI Taxonomy" id="79883"/>
    <lineage>
        <taxon>Bacteria</taxon>
        <taxon>Bacillati</taxon>
        <taxon>Bacillota</taxon>
        <taxon>Bacilli</taxon>
        <taxon>Bacillales</taxon>
        <taxon>Bacillaceae</taxon>
        <taxon>Sutcliffiella</taxon>
    </lineage>
</organism>
<dbReference type="AlphaFoldDB" id="A0A5D4TEA1"/>
<dbReference type="OrthoDB" id="2737285at2"/>
<comment type="caution">
    <text evidence="1">The sequence shown here is derived from an EMBL/GenBank/DDBJ whole genome shotgun (WGS) entry which is preliminary data.</text>
</comment>
<sequence>MENYKTIYKILKDKEFSKYNLTETGLLTLIKFGILKEKKEKFKMINVEELKQHISWEENFIKEYYTDVEMWDEFNYTGRSKGVYFQLFKNLQKLDNEKVLRVKKLNFPLTILNNNDVYRYNRRFVNKEDIKRLKEDYINKHKLIELLGELNNVRAKTFIMDSGFKEVKLMNRMEFTFYKLKEVNEYIEERNANSLLSRKEVSEMKLTSKKVKLLNRTDVIELLGGNYKHLEELLREGVIEIEEKKGRIKLFSKDKIVNLLEEKERLLKEIKGKYISRFEIFEIYNMNIDTIKVDIKKINTPILLKSEKEYKYQKYLYKKEDIDNEIERRSTKYNLYLDVGNIYENVLHKLRILEICWDQKAINRTMDLWFNYIKNKSITYNTNNEKTKAMRIQEFVNVTLLLVKRLKKEIFEYSAKEINILLFTSIENQATQKTLYIFLNELIVSNTVAEVSKSYLKDLKKPDFIKTSRSKDTYTPEEYKMFYQYLSNTQYHKLRAIKSIRKAILYDGKKLNLVYDRYDSVWLYTLLHLNNAWRHWDATEIPRISFKGTKVEATLEWLEENQLSLEDSELLIRRMKINIEKQRINKTGAEKFFYCSDELLIPLGNAIVLCEIRTRILSPMRETIIDFMTKGRTLSNSLEKTLFHNLEQKIKFKSMKMNRTFITLAFNIARQFNGTAHELELLKFLRNHKQFDTTNIYIMLSQEDINFLSNQLFDRDYFGFISNLFVELIYGQEKNMQKKTNQIKKVNKTIGDGFQLEQLSMFINSTIQNEDKVKEIIKGLMKDEIEEKYASIIFGSTASKKQNISCLIAPSDCLYPGKDCVNCHFAIYNFYALSTICKRLKDSIYFLATEFSALKFKGDKERNFILFIRLIRIFKEAERKYGEIIYEFMDLSKEEFLRTLELVPSTTDILTEEELNFIE</sequence>
<dbReference type="Proteomes" id="UP000324517">
    <property type="component" value="Unassembled WGS sequence"/>
</dbReference>
<gene>
    <name evidence="1" type="ORF">FZC75_10730</name>
</gene>